<evidence type="ECO:0000256" key="1">
    <source>
        <dbReference type="ARBA" id="ARBA00004496"/>
    </source>
</evidence>
<dbReference type="GO" id="GO:0007266">
    <property type="term" value="P:Rho protein signal transduction"/>
    <property type="evidence" value="ECO:0007669"/>
    <property type="project" value="InterPro"/>
</dbReference>
<keyword evidence="8" id="KW-1185">Reference proteome</keyword>
<dbReference type="GO" id="GO:0016020">
    <property type="term" value="C:membrane"/>
    <property type="evidence" value="ECO:0007669"/>
    <property type="project" value="TreeGrafter"/>
</dbReference>
<dbReference type="Gene3D" id="2.70.50.30">
    <property type="entry name" value="Coagulation Factor XIII, subunit A, domain 1"/>
    <property type="match status" value="1"/>
</dbReference>
<comment type="caution">
    <text evidence="7">The sequence shown here is derived from an EMBL/GenBank/DDBJ whole genome shotgun (WGS) entry which is preliminary data.</text>
</comment>
<dbReference type="InterPro" id="IPR014756">
    <property type="entry name" value="Ig_E-set"/>
</dbReference>
<feature type="compositionally biased region" description="Low complexity" evidence="5">
    <location>
        <begin position="211"/>
        <end position="221"/>
    </location>
</feature>
<proteinExistence type="inferred from homology"/>
<comment type="subcellular location">
    <subcellularLocation>
        <location evidence="1">Cytoplasm</location>
    </subcellularLocation>
</comment>
<evidence type="ECO:0000259" key="6">
    <source>
        <dbReference type="Pfam" id="PF25540"/>
    </source>
</evidence>
<evidence type="ECO:0000256" key="4">
    <source>
        <dbReference type="ARBA" id="ARBA00022490"/>
    </source>
</evidence>
<dbReference type="STRING" id="154538.A0A1M2VYC6"/>
<dbReference type="SUPFAM" id="SSF81296">
    <property type="entry name" value="E set domains"/>
    <property type="match status" value="1"/>
</dbReference>
<dbReference type="Proteomes" id="UP000184267">
    <property type="component" value="Unassembled WGS sequence"/>
</dbReference>
<dbReference type="Pfam" id="PF02115">
    <property type="entry name" value="Rho_GDI"/>
    <property type="match status" value="1"/>
</dbReference>
<accession>A0A1M2VYC6</accession>
<dbReference type="AlphaFoldDB" id="A0A1M2VYC6"/>
<feature type="region of interest" description="Disordered" evidence="5">
    <location>
        <begin position="205"/>
        <end position="231"/>
    </location>
</feature>
<dbReference type="PRINTS" id="PR00492">
    <property type="entry name" value="RHOGDI"/>
</dbReference>
<dbReference type="GO" id="GO:0005829">
    <property type="term" value="C:cytosol"/>
    <property type="evidence" value="ECO:0007669"/>
    <property type="project" value="TreeGrafter"/>
</dbReference>
<dbReference type="FunFam" id="2.70.50.30:FF:000004">
    <property type="entry name" value="Rho GDP-dissociation inhibitor 1"/>
    <property type="match status" value="1"/>
</dbReference>
<dbReference type="OrthoDB" id="1683373at2759"/>
<dbReference type="PANTHER" id="PTHR10980">
    <property type="entry name" value="RHO GDP-DISSOCIATION INHIBITOR"/>
    <property type="match status" value="1"/>
</dbReference>
<comment type="similarity">
    <text evidence="2">Belongs to the Rho GDI family.</text>
</comment>
<feature type="domain" description="DUF7923" evidence="6">
    <location>
        <begin position="1"/>
        <end position="177"/>
    </location>
</feature>
<dbReference type="GO" id="GO:0005094">
    <property type="term" value="F:Rho GDP-dissociation inhibitor activity"/>
    <property type="evidence" value="ECO:0007669"/>
    <property type="project" value="InterPro"/>
</dbReference>
<gene>
    <name evidence="7" type="ORF">TRAPUB_10941</name>
</gene>
<evidence type="ECO:0000256" key="3">
    <source>
        <dbReference type="ARBA" id="ARBA00022468"/>
    </source>
</evidence>
<dbReference type="InterPro" id="IPR024792">
    <property type="entry name" value="RhoGDI_dom_sf"/>
</dbReference>
<keyword evidence="3" id="KW-0343">GTPase activation</keyword>
<name>A0A1M2VYC6_TRAPU</name>
<organism evidence="7 8">
    <name type="scientific">Trametes pubescens</name>
    <name type="common">White-rot fungus</name>
    <dbReference type="NCBI Taxonomy" id="154538"/>
    <lineage>
        <taxon>Eukaryota</taxon>
        <taxon>Fungi</taxon>
        <taxon>Dikarya</taxon>
        <taxon>Basidiomycota</taxon>
        <taxon>Agaricomycotina</taxon>
        <taxon>Agaricomycetes</taxon>
        <taxon>Polyporales</taxon>
        <taxon>Polyporaceae</taxon>
        <taxon>Trametes</taxon>
    </lineage>
</organism>
<evidence type="ECO:0000256" key="5">
    <source>
        <dbReference type="SAM" id="MobiDB-lite"/>
    </source>
</evidence>
<evidence type="ECO:0000313" key="7">
    <source>
        <dbReference type="EMBL" id="OJT12540.1"/>
    </source>
</evidence>
<dbReference type="GO" id="GO:0005096">
    <property type="term" value="F:GTPase activator activity"/>
    <property type="evidence" value="ECO:0007669"/>
    <property type="project" value="UniProtKB-KW"/>
</dbReference>
<dbReference type="Pfam" id="PF25540">
    <property type="entry name" value="DUF7923"/>
    <property type="match status" value="1"/>
</dbReference>
<dbReference type="EMBL" id="MNAD01000480">
    <property type="protein sequence ID" value="OJT12540.1"/>
    <property type="molecule type" value="Genomic_DNA"/>
</dbReference>
<dbReference type="InterPro" id="IPR000406">
    <property type="entry name" value="Rho_GDI"/>
</dbReference>
<dbReference type="PANTHER" id="PTHR10980:SF3">
    <property type="entry name" value="LD16419P"/>
    <property type="match status" value="1"/>
</dbReference>
<sequence length="459" mass="50615">MVLCAIDGDRLMFHPTLIEQGYTGGRQVAQDFTKAIAQELLQQGLTVFERLSFWVTLYINKRAILAALRDEGIASPEHFESFLLGFGQASPRFLIVDAGPGRDSTEVKVKEYIKTYIRFPQTLRLFFGGVDDTYLAMYDGLEKDDLVGKLVLMQPPNEMSPAVRRMSARTLRIDGLFMTEKVNPWAARRPGPLFGLAEGHSSVVTNGGLISPQSESQSSGSTPPPRHSSSEGLRYIDATKNEHEEDDLVPTSTPGYKPAAAKSVDEYAKLDAEDESLARWKASLGIVPGSGTSGQGPKVTIYSLELASTTLPPGKQLVMNLQDTNQIANLKKNPITIKEGVEFNVRISFKVNHSIISGVRYIQLVKRSGIKVDKMEQMLGSYGPHPKGEAYVKNFDPEESPSGMLARSGTYSVRSRVVDDDGEVYAGALLWFPRSSGPTALIFVRGADWEWSFKIGKEW</sequence>
<keyword evidence="4" id="KW-0963">Cytoplasm</keyword>
<evidence type="ECO:0000256" key="2">
    <source>
        <dbReference type="ARBA" id="ARBA00009758"/>
    </source>
</evidence>
<dbReference type="InterPro" id="IPR057683">
    <property type="entry name" value="DUF7923"/>
</dbReference>
<reference evidence="7 8" key="1">
    <citation type="submission" date="2016-10" db="EMBL/GenBank/DDBJ databases">
        <title>Genome sequence of the basidiomycete white-rot fungus Trametes pubescens.</title>
        <authorList>
            <person name="Makela M.R."/>
            <person name="Granchi Z."/>
            <person name="Peng M."/>
            <person name="De Vries R.P."/>
            <person name="Grigoriev I."/>
            <person name="Riley R."/>
            <person name="Hilden K."/>
        </authorList>
    </citation>
    <scope>NUCLEOTIDE SEQUENCE [LARGE SCALE GENOMIC DNA]</scope>
    <source>
        <strain evidence="7 8">FBCC735</strain>
    </source>
</reference>
<evidence type="ECO:0000313" key="8">
    <source>
        <dbReference type="Proteomes" id="UP000184267"/>
    </source>
</evidence>
<protein>
    <submittedName>
        <fullName evidence="7">Rho GDP-dissociation inhibitor</fullName>
    </submittedName>
</protein>